<dbReference type="Gene3D" id="3.30.700.10">
    <property type="entry name" value="Glycoprotein, Type 4 Pilin"/>
    <property type="match status" value="1"/>
</dbReference>
<keyword evidence="2" id="KW-0178">Competence</keyword>
<keyword evidence="3" id="KW-1133">Transmembrane helix</keyword>
<dbReference type="PROSITE" id="PS00409">
    <property type="entry name" value="PROKAR_NTER_METHYL"/>
    <property type="match status" value="1"/>
</dbReference>
<accession>A0A7X3IMF6</accession>
<dbReference type="PANTHER" id="PTHR30093">
    <property type="entry name" value="GENERAL SECRETION PATHWAY PROTEIN G"/>
    <property type="match status" value="1"/>
</dbReference>
<dbReference type="InterPro" id="IPR045584">
    <property type="entry name" value="Pilin-like"/>
</dbReference>
<proteinExistence type="predicted"/>
<dbReference type="SUPFAM" id="SSF54523">
    <property type="entry name" value="Pili subunits"/>
    <property type="match status" value="1"/>
</dbReference>
<organism evidence="4 5">
    <name type="scientific">Paenibacillus dendrobii</name>
    <dbReference type="NCBI Taxonomy" id="2691084"/>
    <lineage>
        <taxon>Bacteria</taxon>
        <taxon>Bacillati</taxon>
        <taxon>Bacillota</taxon>
        <taxon>Bacilli</taxon>
        <taxon>Bacillales</taxon>
        <taxon>Paenibacillaceae</taxon>
        <taxon>Paenibacillus</taxon>
    </lineage>
</organism>
<protein>
    <submittedName>
        <fullName evidence="4">Prepilin-type N-terminal cleavage/methylation domain-containing protein</fullName>
    </submittedName>
</protein>
<keyword evidence="3" id="KW-0472">Membrane</keyword>
<name>A0A7X3IMF6_9BACL</name>
<dbReference type="InterPro" id="IPR012902">
    <property type="entry name" value="N_methyl_site"/>
</dbReference>
<dbReference type="AlphaFoldDB" id="A0A7X3IMF6"/>
<evidence type="ECO:0000256" key="3">
    <source>
        <dbReference type="SAM" id="Phobius"/>
    </source>
</evidence>
<sequence length="149" mass="15897">MNKRFGRLGREEKGFTLIELLAVIVIIGIIAVIAIPLVSNILNKSRSDADVATARQVYDAARLYITSEKNGDFKGNTSVDITDLTSSGYLDKKIYLPSSKEEIKTGAVAFSSDKGQLEGVTLNGKLYSADKVLQVKGDPETASGGGKGN</sequence>
<evidence type="ECO:0000313" key="5">
    <source>
        <dbReference type="Proteomes" id="UP000460318"/>
    </source>
</evidence>
<comment type="subcellular location">
    <subcellularLocation>
        <location evidence="1">Cell surface</location>
    </subcellularLocation>
</comment>
<dbReference type="Proteomes" id="UP000460318">
    <property type="component" value="Unassembled WGS sequence"/>
</dbReference>
<evidence type="ECO:0000313" key="4">
    <source>
        <dbReference type="EMBL" id="MWV46649.1"/>
    </source>
</evidence>
<dbReference type="NCBIfam" id="TIGR02532">
    <property type="entry name" value="IV_pilin_GFxxxE"/>
    <property type="match status" value="1"/>
</dbReference>
<feature type="transmembrane region" description="Helical" evidence="3">
    <location>
        <begin position="20"/>
        <end position="38"/>
    </location>
</feature>
<evidence type="ECO:0000256" key="2">
    <source>
        <dbReference type="ARBA" id="ARBA00023287"/>
    </source>
</evidence>
<dbReference type="GO" id="GO:0030420">
    <property type="term" value="P:establishment of competence for transformation"/>
    <property type="evidence" value="ECO:0007669"/>
    <property type="project" value="UniProtKB-KW"/>
</dbReference>
<keyword evidence="3" id="KW-0812">Transmembrane</keyword>
<gene>
    <name evidence="4" type="ORF">GRF59_23860</name>
</gene>
<keyword evidence="5" id="KW-1185">Reference proteome</keyword>
<dbReference type="Pfam" id="PF07963">
    <property type="entry name" value="N_methyl"/>
    <property type="match status" value="1"/>
</dbReference>
<reference evidence="4 5" key="1">
    <citation type="submission" date="2019-12" db="EMBL/GenBank/DDBJ databases">
        <title>Paenibacillus sp. nov., an endophytic bacterium isolated from the stem of Dendrobium.</title>
        <authorList>
            <person name="Zhao R."/>
        </authorList>
    </citation>
    <scope>NUCLEOTIDE SEQUENCE [LARGE SCALE GENOMIC DNA]</scope>
    <source>
        <strain evidence="4 5">HJL G12</strain>
    </source>
</reference>
<comment type="caution">
    <text evidence="4">The sequence shown here is derived from an EMBL/GenBank/DDBJ whole genome shotgun (WGS) entry which is preliminary data.</text>
</comment>
<dbReference type="EMBL" id="WUBI01000004">
    <property type="protein sequence ID" value="MWV46649.1"/>
    <property type="molecule type" value="Genomic_DNA"/>
</dbReference>
<evidence type="ECO:0000256" key="1">
    <source>
        <dbReference type="ARBA" id="ARBA00004241"/>
    </source>
</evidence>
<dbReference type="GO" id="GO:0009986">
    <property type="term" value="C:cell surface"/>
    <property type="evidence" value="ECO:0007669"/>
    <property type="project" value="UniProtKB-SubCell"/>
</dbReference>